<name>A0A4R7BVL4_9HYPH</name>
<comment type="pathway">
    <text evidence="1 7">Cell wall biogenesis; peptidoglycan biosynthesis.</text>
</comment>
<dbReference type="InterPro" id="IPR005490">
    <property type="entry name" value="LD_TPept_cat_dom"/>
</dbReference>
<dbReference type="GO" id="GO:0071555">
    <property type="term" value="P:cell wall organization"/>
    <property type="evidence" value="ECO:0007669"/>
    <property type="project" value="UniProtKB-UniRule"/>
</dbReference>
<evidence type="ECO:0000256" key="7">
    <source>
        <dbReference type="PROSITE-ProRule" id="PRU01373"/>
    </source>
</evidence>
<feature type="active site" description="Proton donor/acceptor" evidence="7">
    <location>
        <position position="154"/>
    </location>
</feature>
<feature type="domain" description="L,D-TPase catalytic" evidence="9">
    <location>
        <begin position="63"/>
        <end position="193"/>
    </location>
</feature>
<dbReference type="PANTHER" id="PTHR36699:SF1">
    <property type="entry name" value="L,D-TRANSPEPTIDASE YAFK-RELATED"/>
    <property type="match status" value="1"/>
</dbReference>
<keyword evidence="3" id="KW-0808">Transferase</keyword>
<reference evidence="10 11" key="1">
    <citation type="submission" date="2019-03" db="EMBL/GenBank/DDBJ databases">
        <title>Genomic Encyclopedia of Type Strains, Phase IV (KMG-IV): sequencing the most valuable type-strain genomes for metagenomic binning, comparative biology and taxonomic classification.</title>
        <authorList>
            <person name="Goeker M."/>
        </authorList>
    </citation>
    <scope>NUCLEOTIDE SEQUENCE [LARGE SCALE GENOMIC DNA]</scope>
    <source>
        <strain evidence="10 11">DSM 25903</strain>
    </source>
</reference>
<dbReference type="GO" id="GO:0004180">
    <property type="term" value="F:carboxypeptidase activity"/>
    <property type="evidence" value="ECO:0007669"/>
    <property type="project" value="UniProtKB-ARBA"/>
</dbReference>
<dbReference type="CDD" id="cd16913">
    <property type="entry name" value="YkuD_like"/>
    <property type="match status" value="1"/>
</dbReference>
<evidence type="ECO:0000313" key="10">
    <source>
        <dbReference type="EMBL" id="TDR89880.1"/>
    </source>
</evidence>
<feature type="compositionally biased region" description="Low complexity" evidence="8">
    <location>
        <begin position="344"/>
        <end position="358"/>
    </location>
</feature>
<gene>
    <name evidence="10" type="ORF">EV668_2716</name>
</gene>
<dbReference type="GO" id="GO:0009252">
    <property type="term" value="P:peptidoglycan biosynthetic process"/>
    <property type="evidence" value="ECO:0007669"/>
    <property type="project" value="UniProtKB-UniPathway"/>
</dbReference>
<keyword evidence="11" id="KW-1185">Reference proteome</keyword>
<keyword evidence="6 7" id="KW-0961">Cell wall biogenesis/degradation</keyword>
<evidence type="ECO:0000256" key="5">
    <source>
        <dbReference type="ARBA" id="ARBA00022984"/>
    </source>
</evidence>
<feature type="active site" description="Nucleophile" evidence="7">
    <location>
        <position position="162"/>
    </location>
</feature>
<protein>
    <submittedName>
        <fullName evidence="10">Murein L,D-transpeptidase YafK</fullName>
    </submittedName>
</protein>
<sequence>MGLAPGAKPGGAMGSVMKRLLAVCAVVLSLGACNDAAHRSAAPIPTKTVALMSSKGMSKSDPILVRVYKKESELEVWKKVNGRYAHLKTFPICRWSGQLGPKKREGDRQAPEGFYTVTPSQMNPNSSFHLSFDTGYPNAFDRANGRTGSHLMVHGDCSSSGCYAMTDEGISEVYAIAREAFAGGQRSFQLQAFPFRMTAQNMARHRQDPNIAFWRNLKQGADHFEVARLEPKVSVCRGEYSFNAGADGCREDQGAAAAVAQKATEDNREIASLVAGGAPSVRTVYSDGGQHSSFRPGATMFGGAGYTGRISRPEALAAGPREIPVEGDGAKASSASARKTDGRAGQASPAAAKPAMKAEQPSSKPKLASRTQP</sequence>
<dbReference type="GO" id="GO:0016740">
    <property type="term" value="F:transferase activity"/>
    <property type="evidence" value="ECO:0007669"/>
    <property type="project" value="UniProtKB-KW"/>
</dbReference>
<evidence type="ECO:0000256" key="4">
    <source>
        <dbReference type="ARBA" id="ARBA00022960"/>
    </source>
</evidence>
<dbReference type="Proteomes" id="UP000295122">
    <property type="component" value="Unassembled WGS sequence"/>
</dbReference>
<keyword evidence="5 7" id="KW-0573">Peptidoglycan synthesis</keyword>
<comment type="caution">
    <text evidence="10">The sequence shown here is derived from an EMBL/GenBank/DDBJ whole genome shotgun (WGS) entry which is preliminary data.</text>
</comment>
<evidence type="ECO:0000256" key="2">
    <source>
        <dbReference type="ARBA" id="ARBA00005992"/>
    </source>
</evidence>
<comment type="similarity">
    <text evidence="2">Belongs to the YkuD family.</text>
</comment>
<dbReference type="PROSITE" id="PS52029">
    <property type="entry name" value="LD_TPASE"/>
    <property type="match status" value="1"/>
</dbReference>
<evidence type="ECO:0000256" key="1">
    <source>
        <dbReference type="ARBA" id="ARBA00004752"/>
    </source>
</evidence>
<dbReference type="PANTHER" id="PTHR36699">
    <property type="entry name" value="LD-TRANSPEPTIDASE"/>
    <property type="match status" value="1"/>
</dbReference>
<evidence type="ECO:0000256" key="8">
    <source>
        <dbReference type="SAM" id="MobiDB-lite"/>
    </source>
</evidence>
<accession>A0A4R7BVL4</accession>
<dbReference type="Pfam" id="PF03734">
    <property type="entry name" value="YkuD"/>
    <property type="match status" value="1"/>
</dbReference>
<evidence type="ECO:0000256" key="3">
    <source>
        <dbReference type="ARBA" id="ARBA00022679"/>
    </source>
</evidence>
<dbReference type="InterPro" id="IPR038063">
    <property type="entry name" value="Transpep_catalytic_dom"/>
</dbReference>
<dbReference type="GO" id="GO:0008360">
    <property type="term" value="P:regulation of cell shape"/>
    <property type="evidence" value="ECO:0007669"/>
    <property type="project" value="UniProtKB-UniRule"/>
</dbReference>
<evidence type="ECO:0000259" key="9">
    <source>
        <dbReference type="PROSITE" id="PS52029"/>
    </source>
</evidence>
<dbReference type="UniPathway" id="UPA00219"/>
<feature type="region of interest" description="Disordered" evidence="8">
    <location>
        <begin position="320"/>
        <end position="373"/>
    </location>
</feature>
<dbReference type="EMBL" id="SNZR01000013">
    <property type="protein sequence ID" value="TDR89880.1"/>
    <property type="molecule type" value="Genomic_DNA"/>
</dbReference>
<keyword evidence="4 7" id="KW-0133">Cell shape</keyword>
<dbReference type="SUPFAM" id="SSF141523">
    <property type="entry name" value="L,D-transpeptidase catalytic domain-like"/>
    <property type="match status" value="1"/>
</dbReference>
<organism evidence="10 11">
    <name type="scientific">Enterovirga rhinocerotis</name>
    <dbReference type="NCBI Taxonomy" id="1339210"/>
    <lineage>
        <taxon>Bacteria</taxon>
        <taxon>Pseudomonadati</taxon>
        <taxon>Pseudomonadota</taxon>
        <taxon>Alphaproteobacteria</taxon>
        <taxon>Hyphomicrobiales</taxon>
        <taxon>Methylobacteriaceae</taxon>
        <taxon>Enterovirga</taxon>
    </lineage>
</organism>
<evidence type="ECO:0000313" key="11">
    <source>
        <dbReference type="Proteomes" id="UP000295122"/>
    </source>
</evidence>
<dbReference type="AlphaFoldDB" id="A0A4R7BVL4"/>
<evidence type="ECO:0000256" key="6">
    <source>
        <dbReference type="ARBA" id="ARBA00023316"/>
    </source>
</evidence>
<proteinExistence type="inferred from homology"/>